<dbReference type="Pfam" id="PF13409">
    <property type="entry name" value="GST_N_2"/>
    <property type="match status" value="1"/>
</dbReference>
<dbReference type="InterPro" id="IPR040079">
    <property type="entry name" value="Glutathione_S-Trfase"/>
</dbReference>
<evidence type="ECO:0000313" key="3">
    <source>
        <dbReference type="EMBL" id="RFC82450.1"/>
    </source>
</evidence>
<dbReference type="GO" id="GO:0006749">
    <property type="term" value="P:glutathione metabolic process"/>
    <property type="evidence" value="ECO:0007669"/>
    <property type="project" value="TreeGrafter"/>
</dbReference>
<evidence type="ECO:0000313" key="5">
    <source>
        <dbReference type="Proteomes" id="UP001595455"/>
    </source>
</evidence>
<dbReference type="InterPro" id="IPR036249">
    <property type="entry name" value="Thioredoxin-like_sf"/>
</dbReference>
<dbReference type="CDD" id="cd03043">
    <property type="entry name" value="GST_N_1"/>
    <property type="match status" value="1"/>
</dbReference>
<protein>
    <submittedName>
        <fullName evidence="3">Glutathione S-transferase family protein</fullName>
    </submittedName>
</protein>
<dbReference type="PROSITE" id="PS50404">
    <property type="entry name" value="GST_NTER"/>
    <property type="match status" value="1"/>
</dbReference>
<accession>A0A371YLX9</accession>
<dbReference type="AlphaFoldDB" id="A0A371YLX9"/>
<organism evidence="3 4">
    <name type="scientific">Acinetobacter sichuanensis</name>
    <dbReference type="NCBI Taxonomy" id="2136183"/>
    <lineage>
        <taxon>Bacteria</taxon>
        <taxon>Pseudomonadati</taxon>
        <taxon>Pseudomonadota</taxon>
        <taxon>Gammaproteobacteria</taxon>
        <taxon>Moraxellales</taxon>
        <taxon>Moraxellaceae</taxon>
        <taxon>Acinetobacter</taxon>
    </lineage>
</organism>
<dbReference type="SFLD" id="SFLDG00358">
    <property type="entry name" value="Main_(cytGST)"/>
    <property type="match status" value="1"/>
</dbReference>
<dbReference type="OrthoDB" id="9799538at2"/>
<comment type="caution">
    <text evidence="3">The sequence shown here is derived from an EMBL/GenBank/DDBJ whole genome shotgun (WGS) entry which is preliminary data.</text>
</comment>
<dbReference type="RefSeq" id="WP_107009427.1">
    <property type="nucleotide sequence ID" value="NZ_JBHRSF010000026.1"/>
</dbReference>
<reference evidence="2" key="4">
    <citation type="submission" date="2024-09" db="EMBL/GenBank/DDBJ databases">
        <authorList>
            <person name="Sun Q."/>
            <person name="Mori K."/>
        </authorList>
    </citation>
    <scope>NUCLEOTIDE SEQUENCE</scope>
    <source>
        <strain evidence="2">KCTC 62575</strain>
    </source>
</reference>
<proteinExistence type="predicted"/>
<dbReference type="EMBL" id="PYIX02000034">
    <property type="protein sequence ID" value="RFC82450.1"/>
    <property type="molecule type" value="Genomic_DNA"/>
</dbReference>
<dbReference type="Proteomes" id="UP001595455">
    <property type="component" value="Unassembled WGS sequence"/>
</dbReference>
<reference evidence="5" key="3">
    <citation type="journal article" date="2019" name="Int. J. Syst. Evol. Microbiol.">
        <title>The Global Catalogue of Microorganisms (GCM) 10K type strain sequencing project: providing services to taxonomists for standard genome sequencing and annotation.</title>
        <authorList>
            <consortium name="The Broad Institute Genomics Platform"/>
            <consortium name="The Broad Institute Genome Sequencing Center for Infectious Disease"/>
            <person name="Wu L."/>
            <person name="Ma J."/>
        </authorList>
    </citation>
    <scope>NUCLEOTIDE SEQUENCE [LARGE SCALE GENOMIC DNA]</scope>
    <source>
        <strain evidence="5">KCTC 62575</strain>
    </source>
</reference>
<reference evidence="2" key="1">
    <citation type="journal article" date="2014" name="Int. J. Syst. Evol. Microbiol.">
        <title>Complete genome of a new Firmicutes species belonging to the dominant human colonic microbiota ('Ruminococcus bicirculans') reveals two chromosomes and a selective capacity to utilize plant glucans.</title>
        <authorList>
            <consortium name="NISC Comparative Sequencing Program"/>
            <person name="Wegmann U."/>
            <person name="Louis P."/>
            <person name="Goesmann A."/>
            <person name="Henrissat B."/>
            <person name="Duncan S.H."/>
            <person name="Flint H.J."/>
        </authorList>
    </citation>
    <scope>NUCLEOTIDE SEQUENCE</scope>
    <source>
        <strain evidence="2">KCTC 62575</strain>
    </source>
</reference>
<dbReference type="InterPro" id="IPR036282">
    <property type="entry name" value="Glutathione-S-Trfase_C_sf"/>
</dbReference>
<evidence type="ECO:0000259" key="1">
    <source>
        <dbReference type="PROSITE" id="PS50404"/>
    </source>
</evidence>
<feature type="domain" description="GST N-terminal" evidence="1">
    <location>
        <begin position="1"/>
        <end position="85"/>
    </location>
</feature>
<dbReference type="SFLD" id="SFLDS00019">
    <property type="entry name" value="Glutathione_Transferase_(cytos"/>
    <property type="match status" value="1"/>
</dbReference>
<reference evidence="3 4" key="2">
    <citation type="submission" date="2018-08" db="EMBL/GenBank/DDBJ databases">
        <title>The draft genome of Acinetobacter sichuanensis strain WCHAc060041.</title>
        <authorList>
            <person name="Qin J."/>
            <person name="Feng Y."/>
            <person name="Zong Z."/>
        </authorList>
    </citation>
    <scope>NUCLEOTIDE SEQUENCE [LARGE SCALE GENOMIC DNA]</scope>
    <source>
        <strain evidence="3 4">WCHAc060041</strain>
    </source>
</reference>
<keyword evidence="5" id="KW-1185">Reference proteome</keyword>
<gene>
    <name evidence="2" type="ORF">ACFODO_09275</name>
    <name evidence="3" type="ORF">C9E89_016690</name>
</gene>
<dbReference type="CDD" id="cd03194">
    <property type="entry name" value="GST_C_3"/>
    <property type="match status" value="1"/>
</dbReference>
<dbReference type="GO" id="GO:0004364">
    <property type="term" value="F:glutathione transferase activity"/>
    <property type="evidence" value="ECO:0007669"/>
    <property type="project" value="TreeGrafter"/>
</dbReference>
<dbReference type="Gene3D" id="3.40.30.10">
    <property type="entry name" value="Glutaredoxin"/>
    <property type="match status" value="1"/>
</dbReference>
<dbReference type="GO" id="GO:0016034">
    <property type="term" value="F:maleylacetoacetate isomerase activity"/>
    <property type="evidence" value="ECO:0007669"/>
    <property type="project" value="TreeGrafter"/>
</dbReference>
<name>A0A371YLX9_9GAMM</name>
<dbReference type="InterPro" id="IPR004045">
    <property type="entry name" value="Glutathione_S-Trfase_N"/>
</dbReference>
<dbReference type="EMBL" id="JBHRSF010000026">
    <property type="protein sequence ID" value="MFC2995455.1"/>
    <property type="molecule type" value="Genomic_DNA"/>
</dbReference>
<dbReference type="SUPFAM" id="SSF47616">
    <property type="entry name" value="GST C-terminal domain-like"/>
    <property type="match status" value="1"/>
</dbReference>
<sequence length="212" mass="24604">MDLYIGNKNYSTWSMRAWLVLQHFQIPFTEHLVPYDDFLPEQNFKQTLAKITPVGKVPVLKHQDLIVWDSLAICEYLAELFPERHLWTQDIKTRAYARAVCAEMHSGFMALRSLCPMNITQDFTQLGQQLFHENADLQADIKRIEEIWSKREYPKGFLCGNEFTIVDAFYAPVVMRFKSYGLPVSESSQNYMQTILNVGAVKAWIEAAQQES</sequence>
<keyword evidence="3" id="KW-0808">Transferase</keyword>
<dbReference type="GO" id="GO:0006559">
    <property type="term" value="P:L-phenylalanine catabolic process"/>
    <property type="evidence" value="ECO:0007669"/>
    <property type="project" value="TreeGrafter"/>
</dbReference>
<dbReference type="PANTHER" id="PTHR42673">
    <property type="entry name" value="MALEYLACETOACETATE ISOMERASE"/>
    <property type="match status" value="1"/>
</dbReference>
<dbReference type="Gene3D" id="1.20.1050.10">
    <property type="match status" value="1"/>
</dbReference>
<evidence type="ECO:0000313" key="4">
    <source>
        <dbReference type="Proteomes" id="UP000240957"/>
    </source>
</evidence>
<dbReference type="Pfam" id="PF13410">
    <property type="entry name" value="GST_C_2"/>
    <property type="match status" value="1"/>
</dbReference>
<dbReference type="PANTHER" id="PTHR42673:SF4">
    <property type="entry name" value="MALEYLACETOACETATE ISOMERASE"/>
    <property type="match status" value="1"/>
</dbReference>
<dbReference type="SUPFAM" id="SSF52833">
    <property type="entry name" value="Thioredoxin-like"/>
    <property type="match status" value="1"/>
</dbReference>
<evidence type="ECO:0000313" key="2">
    <source>
        <dbReference type="EMBL" id="MFC2995455.1"/>
    </source>
</evidence>
<dbReference type="Proteomes" id="UP000240957">
    <property type="component" value="Unassembled WGS sequence"/>
</dbReference>